<comment type="caution">
    <text evidence="1">The sequence shown here is derived from an EMBL/GenBank/DDBJ whole genome shotgun (WGS) entry which is preliminary data.</text>
</comment>
<name>A0ACC5A0F8_9BACL</name>
<proteinExistence type="predicted"/>
<sequence>MLTAKQRLVRGYGFAIYEDGSRKFDTVAASYHGDIKAFAAATFAPEKLDVALSTERINETEYRDTLALVGSDEAQAWVGV</sequence>
<evidence type="ECO:0000313" key="1">
    <source>
        <dbReference type="EMBL" id="KTS84420.1"/>
    </source>
</evidence>
<keyword evidence="2" id="KW-1185">Reference proteome</keyword>
<gene>
    <name evidence="1" type="ORF">NS115_03540</name>
</gene>
<protein>
    <submittedName>
        <fullName evidence="1">Uncharacterized protein</fullName>
    </submittedName>
</protein>
<reference evidence="1 2" key="1">
    <citation type="journal article" date="2016" name="Front. Microbiol.">
        <title>Genomic Resource of Rice Seed Associated Bacteria.</title>
        <authorList>
            <person name="Midha S."/>
            <person name="Bansal K."/>
            <person name="Sharma S."/>
            <person name="Kumar N."/>
            <person name="Patil P.P."/>
            <person name="Chaudhry V."/>
            <person name="Patil P.B."/>
        </authorList>
    </citation>
    <scope>NUCLEOTIDE SEQUENCE [LARGE SCALE GENOMIC DNA]</scope>
    <source>
        <strain evidence="1 2">NS115</strain>
    </source>
</reference>
<organism evidence="1 2">
    <name type="scientific">Paenibacillus jamilae</name>
    <dbReference type="NCBI Taxonomy" id="114136"/>
    <lineage>
        <taxon>Bacteria</taxon>
        <taxon>Bacillati</taxon>
        <taxon>Bacillota</taxon>
        <taxon>Bacilli</taxon>
        <taxon>Bacillales</taxon>
        <taxon>Paenibacillaceae</taxon>
        <taxon>Paenibacillus</taxon>
    </lineage>
</organism>
<dbReference type="Proteomes" id="UP000074866">
    <property type="component" value="Unassembled WGS sequence"/>
</dbReference>
<evidence type="ECO:0000313" key="2">
    <source>
        <dbReference type="Proteomes" id="UP000074866"/>
    </source>
</evidence>
<accession>A0ACC5A0F8</accession>
<dbReference type="EMBL" id="LDRX01000015">
    <property type="protein sequence ID" value="KTS84420.1"/>
    <property type="molecule type" value="Genomic_DNA"/>
</dbReference>